<dbReference type="Proteomes" id="UP000075714">
    <property type="component" value="Unassembled WGS sequence"/>
</dbReference>
<gene>
    <name evidence="1" type="ORF">GPECTOR_7g1332</name>
</gene>
<dbReference type="OrthoDB" id="559774at2759"/>
<dbReference type="AlphaFoldDB" id="A0A150GUH0"/>
<accession>A0A150GUH0</accession>
<name>A0A150GUH0_GONPE</name>
<comment type="caution">
    <text evidence="1">The sequence shown here is derived from an EMBL/GenBank/DDBJ whole genome shotgun (WGS) entry which is preliminary data.</text>
</comment>
<evidence type="ECO:0000313" key="2">
    <source>
        <dbReference type="Proteomes" id="UP000075714"/>
    </source>
</evidence>
<dbReference type="SUPFAM" id="SSF52047">
    <property type="entry name" value="RNI-like"/>
    <property type="match status" value="1"/>
</dbReference>
<organism evidence="1 2">
    <name type="scientific">Gonium pectorale</name>
    <name type="common">Green alga</name>
    <dbReference type="NCBI Taxonomy" id="33097"/>
    <lineage>
        <taxon>Eukaryota</taxon>
        <taxon>Viridiplantae</taxon>
        <taxon>Chlorophyta</taxon>
        <taxon>core chlorophytes</taxon>
        <taxon>Chlorophyceae</taxon>
        <taxon>CS clade</taxon>
        <taxon>Chlamydomonadales</taxon>
        <taxon>Volvocaceae</taxon>
        <taxon>Gonium</taxon>
    </lineage>
</organism>
<evidence type="ECO:0000313" key="1">
    <source>
        <dbReference type="EMBL" id="KXZ53434.1"/>
    </source>
</evidence>
<protein>
    <submittedName>
        <fullName evidence="1">Uncharacterized protein</fullName>
    </submittedName>
</protein>
<dbReference type="EMBL" id="LSYV01000008">
    <property type="protein sequence ID" value="KXZ53434.1"/>
    <property type="molecule type" value="Genomic_DNA"/>
</dbReference>
<keyword evidence="2" id="KW-1185">Reference proteome</keyword>
<reference evidence="2" key="1">
    <citation type="journal article" date="2016" name="Nat. Commun.">
        <title>The Gonium pectorale genome demonstrates co-option of cell cycle regulation during the evolution of multicellularity.</title>
        <authorList>
            <person name="Hanschen E.R."/>
            <person name="Marriage T.N."/>
            <person name="Ferris P.J."/>
            <person name="Hamaji T."/>
            <person name="Toyoda A."/>
            <person name="Fujiyama A."/>
            <person name="Neme R."/>
            <person name="Noguchi H."/>
            <person name="Minakuchi Y."/>
            <person name="Suzuki M."/>
            <person name="Kawai-Toyooka H."/>
            <person name="Smith D.R."/>
            <person name="Sparks H."/>
            <person name="Anderson J."/>
            <person name="Bakaric R."/>
            <person name="Luria V."/>
            <person name="Karger A."/>
            <person name="Kirschner M.W."/>
            <person name="Durand P.M."/>
            <person name="Michod R.E."/>
            <person name="Nozaki H."/>
            <person name="Olson B.J."/>
        </authorList>
    </citation>
    <scope>NUCLEOTIDE SEQUENCE [LARGE SCALE GENOMIC DNA]</scope>
    <source>
        <strain evidence="2">NIES-2863</strain>
    </source>
</reference>
<proteinExistence type="predicted"/>
<sequence>MALQLTDLRALELKGGASCLPPMSLRSTLAASLEARLSRLTALETLKLDLYRLRHFANCCESDQPSPPTLTEQLNNLRLTDPGAMGQLRAVAEAEWAAVAAAARRMPNLFELRVPVEANAGDLAALTSLTCLRVGALALPRGGHSARAPTYALPPSLRRLETHTPMPVHVVAALQPAAPGERPCSLMAGGRLWDLEDSPWCLEFQAGDVDEQSRLTALAAANMKLAAGVLERLGFRHEPLWRGDDFPGLRVWVSTPGEPTVLPPALGDAADPRHSGSHVESWLGSLAPLRLEGLVLAGWTLPARDLLGLARCMRTLTRLDLRGTSYTVGSLQHLATLPELSHLYVSSQDWEWPGQVQAEEAYEEDVIESAFLALTASVPTASGPAGAEGGEFRAEAAVQNGGWVPLPKLQLLEVEYPDGVFVESLERALAPARQELAARGTGADLRLVAF</sequence>